<feature type="transmembrane region" description="Helical" evidence="22">
    <location>
        <begin position="1653"/>
        <end position="1674"/>
    </location>
</feature>
<dbReference type="CDD" id="cd02988">
    <property type="entry name" value="Phd_like_VIAF"/>
    <property type="match status" value="1"/>
</dbReference>
<evidence type="ECO:0000256" key="20">
    <source>
        <dbReference type="HAMAP-Rule" id="MF_03000"/>
    </source>
</evidence>
<dbReference type="Proteomes" id="UP000249619">
    <property type="component" value="Unassembled WGS sequence"/>
</dbReference>
<dbReference type="Gene3D" id="1.20.1730.10">
    <property type="entry name" value="Sodium/glucose cotransporter"/>
    <property type="match status" value="1"/>
</dbReference>
<dbReference type="GO" id="GO:0003743">
    <property type="term" value="F:translation initiation factor activity"/>
    <property type="evidence" value="ECO:0007669"/>
    <property type="project" value="UniProtKB-UniRule"/>
</dbReference>
<feature type="compositionally biased region" description="Polar residues" evidence="21">
    <location>
        <begin position="1102"/>
        <end position="1115"/>
    </location>
</feature>
<evidence type="ECO:0000256" key="14">
    <source>
        <dbReference type="ARBA" id="ARBA00022989"/>
    </source>
</evidence>
<dbReference type="FunFam" id="4.10.860.10:FF:000001">
    <property type="entry name" value="Eukaryotic translation initiation factor 3 subunit A"/>
    <property type="match status" value="1"/>
</dbReference>
<protein>
    <recommendedName>
        <fullName evidence="20">Eukaryotic translation initiation factor 3 subunit A</fullName>
        <shortName evidence="20">eIF3a</shortName>
    </recommendedName>
    <alternativeName>
        <fullName evidence="20">Eukaryotic translation initiation factor 3 110 kDa subunit homolog</fullName>
        <shortName evidence="20">eIF3 p110</shortName>
    </alternativeName>
    <alternativeName>
        <fullName evidence="20">Translation initiation factor eIF3, p110 subunit homolog</fullName>
    </alternativeName>
</protein>
<keyword evidence="26" id="KW-1185">Reference proteome</keyword>
<dbReference type="Pfam" id="PF22591">
    <property type="entry name" value="eIF3a_PCI_TPR-like"/>
    <property type="match status" value="1"/>
</dbReference>
<evidence type="ECO:0000256" key="3">
    <source>
        <dbReference type="ARBA" id="ARBA00004255"/>
    </source>
</evidence>
<dbReference type="GO" id="GO:0032266">
    <property type="term" value="F:phosphatidylinositol-3-phosphate binding"/>
    <property type="evidence" value="ECO:0007669"/>
    <property type="project" value="InterPro"/>
</dbReference>
<evidence type="ECO:0000256" key="2">
    <source>
        <dbReference type="ARBA" id="ARBA00004179"/>
    </source>
</evidence>
<dbReference type="GO" id="GO:0001732">
    <property type="term" value="P:formation of cytoplasmic translation initiation complex"/>
    <property type="evidence" value="ECO:0007669"/>
    <property type="project" value="UniProtKB-UniRule"/>
</dbReference>
<dbReference type="GO" id="GO:0015031">
    <property type="term" value="P:protein transport"/>
    <property type="evidence" value="ECO:0007669"/>
    <property type="project" value="UniProtKB-KW"/>
</dbReference>
<dbReference type="InterPro" id="IPR038377">
    <property type="entry name" value="Na/Glc_symporter_sf"/>
</dbReference>
<evidence type="ECO:0000256" key="8">
    <source>
        <dbReference type="ARBA" id="ARBA00022490"/>
    </source>
</evidence>
<sequence>MAPPPHSKPENTLKRAQELIGVDQQQAALQLLHEHVTSKRTRNSPIASLEPVMILFVELCVDLRKGKLAKDGLYQYKNTAQNTNVGTIETVFKRFIELAEQKVTEAQAKADEVQSSLEPSDEKNVDDLEATETPESILLSTVSGEQSRDRTDRAIVTPWLKFLWETYRTVLDIFKNNARLELMYQSTAHQAFQFCSKYARKTEFRRLCELLRNHLQNAAKFSSQMHAINLSDPDTLQRHLDTRFQQLNVAVELELWQEAFRSVEDIHTLLSLSKRPAKNIMMANYFEKLTRIFLVSENYLFHAAAYSRYYNLLRQSAAAVASGQSPKKDNPAVTEADMTKAASFVLLSALAIPVISTSRSRGALVDVDEARKNKNSRLTNLLGMSQAPTRAILFKDALSKGLLKRARPEIRDLYNILEVDFHPLSICKKISPILSQIGADEGMQKYVGPLQQVILTRLFQQLSQVYDSVEIKFVLGLAQFPEPFHVNAGTIEKFIMNGCKKGDLAIRTDHATGVLTFDSDVFSSAKAMHPGSGAGSAETESRSVQRLQSTPAEIVRSQLTRLAKSLFVTCQYVDPSFNADRQRAKEAALARAKEGAEKEHQEILTRRDIISQKKEAALKAQQAKESEEQTKKLIRQQQIKDEEARRLAEEQKQRAEQRIKAEQKRIQREEMEKQIKELKATTKVDIELPEDLDDLDSQRIRILKLQALEREKNQLGEQLRIAGKRIDHLERAYRKEEIKHLKTDYEKQQEEDLAAYEKAKAEELKEAEEKHKEDVALKHRLSRLVSPYQDFVTTVKQQRKAEFEKRQKIAQKELESKKAARVKEVKERIAREKREREEAERRQREEEERERAEAEAKAKADEEKRVKLAEEKAKRDEERNALMEKARLQAQREEEAMAKRKAGAGGAGRAVPDRTFSREPAAEALSASGPPKIALPGGKPSWREREAMKASGQVPPAASTSPAPPAATSPAPEAEAPKRGGYVPPAMRQGGAPGGGWREREASGSGRAPPTRTESPATGGRFEAARGGDRWGDRKASPAAAGGYVPPGARRDAPAASGEGEGESRPPAQAPAASGGKYVPRHLRDPPPLITNSRATILRPVSTPTPTLTMQSLPDARSQSFEELYGPPENFLEIEVRNPMTHGVGRGMYTTYEIVMRTNIPAFKLKSSTVRRRYSEFEAFRDILERESARVTIPPLPGKVLTNRFSDDVIEHRREGLQRFLQIVVGHPLLQTGSKVLAAFVQALHLRTIPLQPSFRIDILLIMGMPSQPASNAIIYLTLGAFLCASRSLSISSLRVRIRDLSQKPPSPSLRRRVGMTPAQQYGGGGLLCGYTAGAEPKLDLHIKTSRLECVQFGRGEAEKYPLGSGILFTYPQIATIAGVQGLLVYALSSALPLLVFGALGPIIRRKCPEGFVLTEWTRQRYGVVAGIFLSLCTLITMFLYMVAELSALQQIVTLLTGLNGLPVVIVECAVTTIYTSLGGFKVSFVTDNIQGVMVIGLIIMGVIAVGVETDIDRSLIDQSGYLESSLLGWQLIYILPVAVLTNDFFLSGFWMRTFASRTDKDLWIGVSLASMGILIILTLLGVGGMLAAWSGAYTIGDEANGSLAFFLLLEQLPAWVIGVVLVMTVSLSTAAFDSFQSAMISTGSNDFFRNKLNIWIIRACVVALIFPVVVVALRSPDILQIFLISDLVSAAVVPCLVIGLSDRFYWYRGFDFVVGGLGGIFTIFLFGLVYYDGDAGLAADLLLLEGGLYANDWSAFGAFVAAPVGGLLWAFGACALRISFLWVMAKVQGRRFDAFDRPIPRPIARSSAFDDHDADAVLGNNSIKGIMYRKIVSCEKRLGVKEIKRTPRIWVSPSQLIQHDGDITSKSQGSAYDWMKPWLITPSPIVRIFQTAIMQMPDMPVNVPVDDPNADTEWNDILRSKGIIPEKPPSPTPMIQEALEQARELAHENRLEGKDLDELAELEDEEDEDFLDSYRKKRMAELSTITTASVYNQVYHVQKPDYSRDVTEASKNAYVFVLLTSSTGTNTESRVMIENWRELAKKFGDVKFCQMRADLCIEGYPDKNTPTVLVYKDGDIKRQIVTLMQLAGPRTSVQDLEKVLIDVGAVKLGDARLQKKKEEEDENPSKIRQGTTMGEDDDSDWD</sequence>
<dbReference type="PANTHER" id="PTHR14005:SF0">
    <property type="entry name" value="EUKARYOTIC TRANSLATION INITIATION FACTOR 3 SUBUNIT A"/>
    <property type="match status" value="1"/>
</dbReference>
<dbReference type="EMBL" id="QGDH01000077">
    <property type="protein sequence ID" value="RAR09223.1"/>
    <property type="molecule type" value="Genomic_DNA"/>
</dbReference>
<feature type="compositionally biased region" description="Low complexity" evidence="21">
    <location>
        <begin position="1037"/>
        <end position="1048"/>
    </location>
</feature>
<dbReference type="SMART" id="SM00312">
    <property type="entry name" value="PX"/>
    <property type="match status" value="1"/>
</dbReference>
<dbReference type="InterPro" id="IPR054711">
    <property type="entry name" value="eIF3a_PCI_TPR-like"/>
</dbReference>
<feature type="transmembrane region" description="Helical" evidence="22">
    <location>
        <begin position="1680"/>
        <end position="1701"/>
    </location>
</feature>
<dbReference type="InterPro" id="IPR001683">
    <property type="entry name" value="PX_dom"/>
</dbReference>
<dbReference type="GO" id="GO:0022857">
    <property type="term" value="F:transmembrane transporter activity"/>
    <property type="evidence" value="ECO:0007669"/>
    <property type="project" value="InterPro"/>
</dbReference>
<keyword evidence="11 20" id="KW-0694">RNA-binding</keyword>
<keyword evidence="8 20" id="KW-0963">Cytoplasm</keyword>
<comment type="similarity">
    <text evidence="20">Belongs to the eIF-3 subunit A family.</text>
</comment>
<evidence type="ECO:0000256" key="11">
    <source>
        <dbReference type="ARBA" id="ARBA00022884"/>
    </source>
</evidence>
<dbReference type="GO" id="GO:0043614">
    <property type="term" value="C:multi-eIF complex"/>
    <property type="evidence" value="ECO:0007669"/>
    <property type="project" value="TreeGrafter"/>
</dbReference>
<dbReference type="InterPro" id="IPR042138">
    <property type="entry name" value="PX_Grd19_PX"/>
</dbReference>
<dbReference type="InterPro" id="IPR000717">
    <property type="entry name" value="PCI_dom"/>
</dbReference>
<feature type="transmembrane region" description="Helical" evidence="22">
    <location>
        <begin position="1713"/>
        <end position="1734"/>
    </location>
</feature>
<dbReference type="PANTHER" id="PTHR14005">
    <property type="entry name" value="EUKARYOTIC TRANSLATION INITIATION FACTOR 3, THETA SUBUNIT"/>
    <property type="match status" value="1"/>
</dbReference>
<dbReference type="PROSITE" id="PS50195">
    <property type="entry name" value="PX"/>
    <property type="match status" value="1"/>
</dbReference>
<evidence type="ECO:0000256" key="22">
    <source>
        <dbReference type="SAM" id="Phobius"/>
    </source>
</evidence>
<evidence type="ECO:0000256" key="12">
    <source>
        <dbReference type="ARBA" id="ARBA00022917"/>
    </source>
</evidence>
<dbReference type="InterPro" id="IPR036249">
    <property type="entry name" value="Thioredoxin-like_sf"/>
</dbReference>
<evidence type="ECO:0000256" key="9">
    <source>
        <dbReference type="ARBA" id="ARBA00022540"/>
    </source>
</evidence>
<dbReference type="GO" id="GO:0000139">
    <property type="term" value="C:Golgi membrane"/>
    <property type="evidence" value="ECO:0007669"/>
    <property type="project" value="UniProtKB-SubCell"/>
</dbReference>
<evidence type="ECO:0000256" key="21">
    <source>
        <dbReference type="SAM" id="MobiDB-lite"/>
    </source>
</evidence>
<comment type="function">
    <text evidence="19">Required for retention of late Golgi membrane proteins. Component of the retrieval machinery that functions by direct interaction with the cytosolic tails of certain TGN membrane proteins during the sorting/budding process at the prevacuolar compartment. Binds phosphatidylinositol 3-phosphate (PtdIns(P3)).</text>
</comment>
<dbReference type="PROSITE" id="PS50283">
    <property type="entry name" value="NA_SOLUT_SYMP_3"/>
    <property type="match status" value="1"/>
</dbReference>
<feature type="compositionally biased region" description="Basic and acidic residues" evidence="21">
    <location>
        <begin position="810"/>
        <end position="898"/>
    </location>
</feature>
<feature type="region of interest" description="Disordered" evidence="21">
    <location>
        <begin position="109"/>
        <end position="129"/>
    </location>
</feature>
<dbReference type="InterPro" id="IPR027512">
    <property type="entry name" value="EIF3A"/>
</dbReference>
<dbReference type="GO" id="GO:0016282">
    <property type="term" value="C:eukaryotic 43S preinitiation complex"/>
    <property type="evidence" value="ECO:0007669"/>
    <property type="project" value="UniProtKB-UniRule"/>
</dbReference>
<dbReference type="SUPFAM" id="SSF52833">
    <property type="entry name" value="Thioredoxin-like"/>
    <property type="match status" value="1"/>
</dbReference>
<feature type="transmembrane region" description="Helical" evidence="22">
    <location>
        <begin position="1490"/>
        <end position="1508"/>
    </location>
</feature>
<feature type="domain" description="PX" evidence="23">
    <location>
        <begin position="1130"/>
        <end position="1247"/>
    </location>
</feature>
<dbReference type="GO" id="GO:0071540">
    <property type="term" value="C:eukaryotic translation initiation factor 3 complex, eIF3e"/>
    <property type="evidence" value="ECO:0007669"/>
    <property type="project" value="TreeGrafter"/>
</dbReference>
<feature type="transmembrane region" description="Helical" evidence="22">
    <location>
        <begin position="1613"/>
        <end position="1633"/>
    </location>
</feature>
<name>A0A364N175_STELY</name>
<evidence type="ECO:0000256" key="13">
    <source>
        <dbReference type="ARBA" id="ARBA00022927"/>
    </source>
</evidence>
<organism evidence="25 26">
    <name type="scientific">Stemphylium lycopersici</name>
    <name type="common">Tomato gray leaf spot disease fungus</name>
    <name type="synonym">Thyrospora lycopersici</name>
    <dbReference type="NCBI Taxonomy" id="183478"/>
    <lineage>
        <taxon>Eukaryota</taxon>
        <taxon>Fungi</taxon>
        <taxon>Dikarya</taxon>
        <taxon>Ascomycota</taxon>
        <taxon>Pezizomycotina</taxon>
        <taxon>Dothideomycetes</taxon>
        <taxon>Pleosporomycetidae</taxon>
        <taxon>Pleosporales</taxon>
        <taxon>Pleosporineae</taxon>
        <taxon>Pleosporaceae</taxon>
        <taxon>Stemphylium</taxon>
    </lineage>
</organism>
<dbReference type="HAMAP" id="MF_03000">
    <property type="entry name" value="eIF3a"/>
    <property type="match status" value="1"/>
</dbReference>
<feature type="coiled-coil region" evidence="20">
    <location>
        <begin position="634"/>
        <end position="681"/>
    </location>
</feature>
<evidence type="ECO:0000313" key="25">
    <source>
        <dbReference type="EMBL" id="RAR09223.1"/>
    </source>
</evidence>
<dbReference type="SUPFAM" id="SSF64268">
    <property type="entry name" value="PX domain"/>
    <property type="match status" value="1"/>
</dbReference>
<keyword evidence="14 22" id="KW-1133">Transmembrane helix</keyword>
<dbReference type="GO" id="GO:0033290">
    <property type="term" value="C:eukaryotic 48S preinitiation complex"/>
    <property type="evidence" value="ECO:0007669"/>
    <property type="project" value="UniProtKB-UniRule"/>
</dbReference>
<keyword evidence="18 22" id="KW-0472">Membrane</keyword>
<feature type="compositionally biased region" description="Basic and acidic residues" evidence="21">
    <location>
        <begin position="911"/>
        <end position="921"/>
    </location>
</feature>
<dbReference type="FunFam" id="1.25.40.860:FF:000005">
    <property type="entry name" value="Eukaryotic translation initiation factor 3 subunit A"/>
    <property type="match status" value="1"/>
</dbReference>
<feature type="transmembrane region" description="Helical" evidence="22">
    <location>
        <begin position="1455"/>
        <end position="1478"/>
    </location>
</feature>
<evidence type="ECO:0000259" key="24">
    <source>
        <dbReference type="PROSITE" id="PS50250"/>
    </source>
</evidence>
<evidence type="ECO:0000313" key="26">
    <source>
        <dbReference type="Proteomes" id="UP000249619"/>
    </source>
</evidence>
<evidence type="ECO:0000256" key="16">
    <source>
        <dbReference type="ARBA" id="ARBA00023054"/>
    </source>
</evidence>
<keyword evidence="10 22" id="KW-0812">Transmembrane</keyword>
<comment type="similarity">
    <text evidence="5">Belongs to the sodium:solute symporter (SSF) (TC 2.A.21) family.</text>
</comment>
<evidence type="ECO:0000256" key="5">
    <source>
        <dbReference type="ARBA" id="ARBA00006434"/>
    </source>
</evidence>
<comment type="subunit">
    <text evidence="20">Component of the eukaryotic translation initiation factor 3 (eIF-3) complex.</text>
</comment>
<feature type="region of interest" description="Disordered" evidence="21">
    <location>
        <begin position="810"/>
        <end position="1115"/>
    </location>
</feature>
<dbReference type="STRING" id="183478.A0A364N175"/>
<evidence type="ECO:0000256" key="19">
    <source>
        <dbReference type="ARBA" id="ARBA00025533"/>
    </source>
</evidence>
<feature type="transmembrane region" description="Helical" evidence="22">
    <location>
        <begin position="1528"/>
        <end position="1551"/>
    </location>
</feature>
<dbReference type="Pfam" id="PF00787">
    <property type="entry name" value="PX"/>
    <property type="match status" value="1"/>
</dbReference>
<evidence type="ECO:0000256" key="4">
    <source>
        <dbReference type="ARBA" id="ARBA00004496"/>
    </source>
</evidence>
<comment type="caution">
    <text evidence="25">The sequence shown here is derived from an EMBL/GenBank/DDBJ whole genome shotgun (WGS) entry which is preliminary data.</text>
</comment>
<gene>
    <name evidence="20" type="primary">TIF32</name>
    <name evidence="25" type="ORF">DDE83_005594</name>
</gene>
<dbReference type="InterPro" id="IPR001734">
    <property type="entry name" value="Na/solute_symporter"/>
</dbReference>
<dbReference type="GO" id="GO:0003729">
    <property type="term" value="F:mRNA binding"/>
    <property type="evidence" value="ECO:0007669"/>
    <property type="project" value="TreeGrafter"/>
</dbReference>
<dbReference type="GO" id="GO:0002188">
    <property type="term" value="P:translation reinitiation"/>
    <property type="evidence" value="ECO:0007669"/>
    <property type="project" value="TreeGrafter"/>
</dbReference>
<feature type="domain" description="PCI" evidence="24">
    <location>
        <begin position="338"/>
        <end position="522"/>
    </location>
</feature>
<comment type="similarity">
    <text evidence="6">Belongs to the sorting nexin family.</text>
</comment>
<keyword evidence="17" id="KW-0446">Lipid-binding</keyword>
<keyword evidence="7" id="KW-0813">Transport</keyword>
<proteinExistence type="inferred from homology"/>
<feature type="region of interest" description="Disordered" evidence="21">
    <location>
        <begin position="2113"/>
        <end position="2143"/>
    </location>
</feature>
<keyword evidence="13" id="KW-0653">Protein transport</keyword>
<dbReference type="SMART" id="SM00088">
    <property type="entry name" value="PINT"/>
    <property type="match status" value="1"/>
</dbReference>
<dbReference type="FunFam" id="3.30.1520.10:FF:000030">
    <property type="entry name" value="Sorting nexin-3, variant"/>
    <property type="match status" value="1"/>
</dbReference>
<accession>A0A364N175</accession>
<dbReference type="Gene3D" id="1.25.40.860">
    <property type="match status" value="2"/>
</dbReference>
<feature type="transmembrane region" description="Helical" evidence="22">
    <location>
        <begin position="1563"/>
        <end position="1593"/>
    </location>
</feature>
<comment type="subcellular location">
    <subcellularLocation>
        <location evidence="4 20">Cytoplasm</location>
    </subcellularLocation>
    <subcellularLocation>
        <location evidence="3">Golgi apparatus membrane</location>
        <topology evidence="3">Peripheral membrane protein</topology>
        <orientation evidence="3">Cytoplasmic side</orientation>
    </subcellularLocation>
    <subcellularLocation>
        <location evidence="1">Membrane</location>
        <topology evidence="1">Multi-pass membrane protein</topology>
    </subcellularLocation>
    <subcellularLocation>
        <location evidence="2">Prevacuolar compartment membrane</location>
        <topology evidence="2">Peripheral membrane protein</topology>
        <orientation evidence="2">Cytoplasmic side</orientation>
    </subcellularLocation>
</comment>
<evidence type="ECO:0000259" key="23">
    <source>
        <dbReference type="PROSITE" id="PS50195"/>
    </source>
</evidence>
<feature type="transmembrane region" description="Helical" evidence="22">
    <location>
        <begin position="1422"/>
        <end position="1443"/>
    </location>
</feature>
<dbReference type="PROSITE" id="PS50250">
    <property type="entry name" value="PCI"/>
    <property type="match status" value="1"/>
</dbReference>
<evidence type="ECO:0000256" key="18">
    <source>
        <dbReference type="ARBA" id="ARBA00023136"/>
    </source>
</evidence>
<feature type="compositionally biased region" description="Basic and acidic residues" evidence="21">
    <location>
        <begin position="1023"/>
        <end position="1036"/>
    </location>
</feature>
<feature type="coiled-coil region" evidence="20">
    <location>
        <begin position="705"/>
        <end position="773"/>
    </location>
</feature>
<evidence type="ECO:0000256" key="17">
    <source>
        <dbReference type="ARBA" id="ARBA00023121"/>
    </source>
</evidence>
<dbReference type="GO" id="GO:0071541">
    <property type="term" value="C:eukaryotic translation initiation factor 3 complex, eIF3m"/>
    <property type="evidence" value="ECO:0007669"/>
    <property type="project" value="TreeGrafter"/>
</dbReference>
<dbReference type="Gene3D" id="3.30.1520.10">
    <property type="entry name" value="Phox-like domain"/>
    <property type="match status" value="1"/>
</dbReference>
<evidence type="ECO:0000256" key="6">
    <source>
        <dbReference type="ARBA" id="ARBA00010883"/>
    </source>
</evidence>
<dbReference type="Gene3D" id="3.40.30.10">
    <property type="entry name" value="Glutaredoxin"/>
    <property type="match status" value="1"/>
</dbReference>
<reference evidence="26" key="1">
    <citation type="submission" date="2018-05" db="EMBL/GenBank/DDBJ databases">
        <title>Draft genome sequence of Stemphylium lycopersici strain CIDEFI 213.</title>
        <authorList>
            <person name="Medina R."/>
            <person name="Franco M.E.E."/>
            <person name="Lucentini C.G."/>
            <person name="Saparrat M.C.N."/>
            <person name="Balatti P.A."/>
        </authorList>
    </citation>
    <scope>NUCLEOTIDE SEQUENCE [LARGE SCALE GENOMIC DNA]</scope>
    <source>
        <strain evidence="26">CIDEFI 213</strain>
    </source>
</reference>
<comment type="function">
    <text evidence="20">RNA-binding component of the eukaryotic translation initiation factor 3 (eIF-3) complex, which is involved in protein synthesis of a specialized repertoire of mRNAs and, together with other initiation factors, stimulates binding of mRNA and methionyl-tRNAi to the 40S ribosome. The eIF-3 complex specifically targets and initiates translation of a subset of mRNAs involved in cell proliferation.</text>
</comment>
<feature type="transmembrane region" description="Helical" evidence="22">
    <location>
        <begin position="1383"/>
        <end position="1401"/>
    </location>
</feature>
<keyword evidence="15" id="KW-0333">Golgi apparatus</keyword>
<feature type="transmembrane region" description="Helical" evidence="22">
    <location>
        <begin position="1754"/>
        <end position="1784"/>
    </location>
</feature>
<dbReference type="FunFam" id="1.25.40.860:FF:000003">
    <property type="entry name" value="Eukaryotic translation initiation factor 3 subunit A"/>
    <property type="match status" value="1"/>
</dbReference>
<dbReference type="InterPro" id="IPR036871">
    <property type="entry name" value="PX_dom_sf"/>
</dbReference>
<keyword evidence="9 20" id="KW-0396">Initiation factor</keyword>
<evidence type="ECO:0000256" key="7">
    <source>
        <dbReference type="ARBA" id="ARBA00022448"/>
    </source>
</evidence>
<keyword evidence="12 20" id="KW-0648">Protein biosynthesis</keyword>
<evidence type="ECO:0000256" key="1">
    <source>
        <dbReference type="ARBA" id="ARBA00004141"/>
    </source>
</evidence>
<dbReference type="CDD" id="cd07295">
    <property type="entry name" value="PX_Grd19"/>
    <property type="match status" value="1"/>
</dbReference>
<dbReference type="Gene3D" id="4.10.860.10">
    <property type="entry name" value="UVR domain"/>
    <property type="match status" value="1"/>
</dbReference>
<evidence type="ECO:0000256" key="10">
    <source>
        <dbReference type="ARBA" id="ARBA00022692"/>
    </source>
</evidence>
<keyword evidence="16 20" id="KW-0175">Coiled coil</keyword>
<evidence type="ECO:0000256" key="15">
    <source>
        <dbReference type="ARBA" id="ARBA00023034"/>
    </source>
</evidence>